<sequence>MDQELLDICQQIFKNIISQLTLHLRFMDLALDQFTLVPQQKSIEISCDGTYLYYHPLFVIKTYQHRPDGLTRGYLHIVLHAVFRHPFLSVHMQASLWDLACDIAVENMISELKLAFLEKDENQEKQRELAAMKEKVDLLSAQKIYAYLRDQVDPDKVKWLKTLFYFDDHACWYDFNQTVNRKSKLYGEESKDDPGSSSDNEFENASHDNPHDSPNKEKSKRQLTASELQQLKNSQEKWRRIQERIKTDLETFSRDDQPAASQLIQALKPLKREKYDYATFLRKFMVQGEKVKLNDNDFDYIFYTYGLKLYHNMPLIEALEQSELANLRDFVIAIDTSGSVSGPIVQSFLEKTYNIFKQRDHFFERFNVHIIQCDAKIQEDMKITTFDQFDKYIQQMEIKGLGGTDFRPVFSHVDELLEKKELTRLQGLIYFTDGDGIYPQYQPRYRTAFVFIDSKAYDQAKVPAWAIKYLIEDDEMEDFNA</sequence>
<gene>
    <name evidence="4" type="ORF">IAD15_11140</name>
</gene>
<accession>A0A9D1HQC8</accession>
<evidence type="ECO:0000259" key="2">
    <source>
        <dbReference type="Pfam" id="PF09967"/>
    </source>
</evidence>
<evidence type="ECO:0000313" key="4">
    <source>
        <dbReference type="EMBL" id="HIU14601.1"/>
    </source>
</evidence>
<proteinExistence type="predicted"/>
<dbReference type="Gene3D" id="3.40.50.410">
    <property type="entry name" value="von Willebrand factor, type A domain"/>
    <property type="match status" value="1"/>
</dbReference>
<feature type="region of interest" description="Disordered" evidence="1">
    <location>
        <begin position="186"/>
        <end position="225"/>
    </location>
</feature>
<dbReference type="InterPro" id="IPR025154">
    <property type="entry name" value="Put_metallopeptidase_dom"/>
</dbReference>
<dbReference type="Pfam" id="PF13203">
    <property type="entry name" value="DUF2201_N"/>
    <property type="match status" value="1"/>
</dbReference>
<dbReference type="AlphaFoldDB" id="A0A9D1HQC8"/>
<protein>
    <submittedName>
        <fullName evidence="4">Metallopeptidase</fullName>
    </submittedName>
</protein>
<comment type="caution">
    <text evidence="4">The sequence shown here is derived from an EMBL/GenBank/DDBJ whole genome shotgun (WGS) entry which is preliminary data.</text>
</comment>
<dbReference type="SUPFAM" id="SSF53300">
    <property type="entry name" value="vWA-like"/>
    <property type="match status" value="1"/>
</dbReference>
<evidence type="ECO:0000256" key="1">
    <source>
        <dbReference type="SAM" id="MobiDB-lite"/>
    </source>
</evidence>
<name>A0A9D1HQC8_9FIRM</name>
<feature type="compositionally biased region" description="Basic and acidic residues" evidence="1">
    <location>
        <begin position="204"/>
        <end position="217"/>
    </location>
</feature>
<evidence type="ECO:0000313" key="5">
    <source>
        <dbReference type="Proteomes" id="UP000824175"/>
    </source>
</evidence>
<dbReference type="InterPro" id="IPR018698">
    <property type="entry name" value="VWA-like_dom"/>
</dbReference>
<organism evidence="4 5">
    <name type="scientific">Candidatus Fimiplasma intestinipullorum</name>
    <dbReference type="NCBI Taxonomy" id="2840825"/>
    <lineage>
        <taxon>Bacteria</taxon>
        <taxon>Bacillati</taxon>
        <taxon>Bacillota</taxon>
        <taxon>Clostridia</taxon>
        <taxon>Eubacteriales</taxon>
        <taxon>Candidatus Fimiplasma</taxon>
    </lineage>
</organism>
<dbReference type="CDD" id="cd00198">
    <property type="entry name" value="vWFA"/>
    <property type="match status" value="1"/>
</dbReference>
<dbReference type="InterPro" id="IPR036465">
    <property type="entry name" value="vWFA_dom_sf"/>
</dbReference>
<evidence type="ECO:0000259" key="3">
    <source>
        <dbReference type="Pfam" id="PF13203"/>
    </source>
</evidence>
<dbReference type="PANTHER" id="PTHR38730">
    <property type="entry name" value="SLL7028 PROTEIN"/>
    <property type="match status" value="1"/>
</dbReference>
<reference evidence="4" key="2">
    <citation type="journal article" date="2021" name="PeerJ">
        <title>Extensive microbial diversity within the chicken gut microbiome revealed by metagenomics and culture.</title>
        <authorList>
            <person name="Gilroy R."/>
            <person name="Ravi A."/>
            <person name="Getino M."/>
            <person name="Pursley I."/>
            <person name="Horton D.L."/>
            <person name="Alikhan N.F."/>
            <person name="Baker D."/>
            <person name="Gharbi K."/>
            <person name="Hall N."/>
            <person name="Watson M."/>
            <person name="Adriaenssens E.M."/>
            <person name="Foster-Nyarko E."/>
            <person name="Jarju S."/>
            <person name="Secka A."/>
            <person name="Antonio M."/>
            <person name="Oren A."/>
            <person name="Chaudhuri R.R."/>
            <person name="La Ragione R."/>
            <person name="Hildebrand F."/>
            <person name="Pallen M.J."/>
        </authorList>
    </citation>
    <scope>NUCLEOTIDE SEQUENCE</scope>
    <source>
        <strain evidence="4">CHK195-11698</strain>
    </source>
</reference>
<feature type="domain" description="Putative metallopeptidase" evidence="3">
    <location>
        <begin position="45"/>
        <end position="222"/>
    </location>
</feature>
<dbReference type="PANTHER" id="PTHR38730:SF1">
    <property type="entry name" value="SLL7028 PROTEIN"/>
    <property type="match status" value="1"/>
</dbReference>
<feature type="domain" description="VWA-like" evidence="2">
    <location>
        <begin position="331"/>
        <end position="465"/>
    </location>
</feature>
<dbReference type="EMBL" id="DVMJ01000102">
    <property type="protein sequence ID" value="HIU14601.1"/>
    <property type="molecule type" value="Genomic_DNA"/>
</dbReference>
<dbReference type="Proteomes" id="UP000824175">
    <property type="component" value="Unassembled WGS sequence"/>
</dbReference>
<reference evidence="4" key="1">
    <citation type="submission" date="2020-10" db="EMBL/GenBank/DDBJ databases">
        <authorList>
            <person name="Gilroy R."/>
        </authorList>
    </citation>
    <scope>NUCLEOTIDE SEQUENCE</scope>
    <source>
        <strain evidence="4">CHK195-11698</strain>
    </source>
</reference>
<dbReference type="Pfam" id="PF09967">
    <property type="entry name" value="DUF2201"/>
    <property type="match status" value="1"/>
</dbReference>